<dbReference type="PANTHER" id="PTHR35040">
    <property type="match status" value="1"/>
</dbReference>
<dbReference type="Proteomes" id="UP000241462">
    <property type="component" value="Unassembled WGS sequence"/>
</dbReference>
<gene>
    <name evidence="1" type="ORF">BD289DRAFT_378218</name>
</gene>
<organism evidence="1 2">
    <name type="scientific">Coniella lustricola</name>
    <dbReference type="NCBI Taxonomy" id="2025994"/>
    <lineage>
        <taxon>Eukaryota</taxon>
        <taxon>Fungi</taxon>
        <taxon>Dikarya</taxon>
        <taxon>Ascomycota</taxon>
        <taxon>Pezizomycotina</taxon>
        <taxon>Sordariomycetes</taxon>
        <taxon>Sordariomycetidae</taxon>
        <taxon>Diaporthales</taxon>
        <taxon>Schizoparmaceae</taxon>
        <taxon>Coniella</taxon>
    </lineage>
</organism>
<dbReference type="InterPro" id="IPR021986">
    <property type="entry name" value="Spherulin4"/>
</dbReference>
<dbReference type="PANTHER" id="PTHR35040:SF9">
    <property type="entry name" value="4-LIKE CELL SURFACE PROTEIN, PUTATIVE (AFU_ORTHOLOGUE AFUA_4G14080)-RELATED"/>
    <property type="match status" value="1"/>
</dbReference>
<dbReference type="OrthoDB" id="5342184at2759"/>
<dbReference type="EMBL" id="KZ678680">
    <property type="protein sequence ID" value="PSR76989.1"/>
    <property type="molecule type" value="Genomic_DNA"/>
</dbReference>
<dbReference type="InParanoid" id="A0A2T2ZUE1"/>
<accession>A0A2T2ZUE1</accession>
<proteinExistence type="predicted"/>
<dbReference type="AlphaFoldDB" id="A0A2T2ZUE1"/>
<reference evidence="1 2" key="1">
    <citation type="journal article" date="2018" name="Mycol. Prog.">
        <title>Coniella lustricola, a new species from submerged detritus.</title>
        <authorList>
            <person name="Raudabaugh D.B."/>
            <person name="Iturriaga T."/>
            <person name="Carver A."/>
            <person name="Mondo S."/>
            <person name="Pangilinan J."/>
            <person name="Lipzen A."/>
            <person name="He G."/>
            <person name="Amirebrahimi M."/>
            <person name="Grigoriev I.V."/>
            <person name="Miller A.N."/>
        </authorList>
    </citation>
    <scope>NUCLEOTIDE SEQUENCE [LARGE SCALE GENOMIC DNA]</scope>
    <source>
        <strain evidence="1 2">B22-T-1</strain>
    </source>
</reference>
<name>A0A2T2ZUE1_9PEZI</name>
<evidence type="ECO:0000313" key="2">
    <source>
        <dbReference type="Proteomes" id="UP000241462"/>
    </source>
</evidence>
<dbReference type="Pfam" id="PF12138">
    <property type="entry name" value="Spherulin4"/>
    <property type="match status" value="1"/>
</dbReference>
<sequence>MAATTATASNVASRLLQHQQQQQQQQQQSLSTTSALQHLLQTPSTPLPDRPFILVPLYIYPTPEAWEPLYRAADQHPTLDFYVVVNPGNGPGEGALPDANYIAALARLTALRNVWVIGYVHCSYGQRPAEDVVRDIEGYARWEAEAEKDKVHGIFVDETPSSTEFVEYMAVLSRAAKTALNRNEAASQHPAIVIYNPGVVVDPIFYRAADYVVAFENAASQWTHPAVCGGMARLPRALLRRSIVIAHSSWGHGARKDAEAVTHLSKKAAEMGCMGHFITSRDGYTQWCGAWDDFVAEMARWAAME</sequence>
<evidence type="ECO:0000313" key="1">
    <source>
        <dbReference type="EMBL" id="PSR76989.1"/>
    </source>
</evidence>
<protein>
    <submittedName>
        <fullName evidence="1">Spherulation-specific family 4</fullName>
    </submittedName>
</protein>
<keyword evidence="2" id="KW-1185">Reference proteome</keyword>